<evidence type="ECO:0000313" key="3">
    <source>
        <dbReference type="EMBL" id="EFW29817.1"/>
    </source>
</evidence>
<dbReference type="AlphaFoldDB" id="E7N235"/>
<feature type="transmembrane region" description="Helical" evidence="2">
    <location>
        <begin position="62"/>
        <end position="81"/>
    </location>
</feature>
<feature type="compositionally biased region" description="Low complexity" evidence="1">
    <location>
        <begin position="114"/>
        <end position="138"/>
    </location>
</feature>
<protein>
    <submittedName>
        <fullName evidence="3">Uncharacterized protein</fullName>
    </submittedName>
</protein>
<organism evidence="3 4">
    <name type="scientific">Selenomonas artemidis F0399</name>
    <dbReference type="NCBI Taxonomy" id="749551"/>
    <lineage>
        <taxon>Bacteria</taxon>
        <taxon>Bacillati</taxon>
        <taxon>Bacillota</taxon>
        <taxon>Negativicutes</taxon>
        <taxon>Selenomonadales</taxon>
        <taxon>Selenomonadaceae</taxon>
        <taxon>Selenomonas</taxon>
    </lineage>
</organism>
<dbReference type="RefSeq" id="WP_009349711.1">
    <property type="nucleotide sequence ID" value="NZ_GL638136.1"/>
</dbReference>
<comment type="caution">
    <text evidence="3">The sequence shown here is derived from an EMBL/GenBank/DDBJ whole genome shotgun (WGS) entry which is preliminary data.</text>
</comment>
<evidence type="ECO:0000256" key="1">
    <source>
        <dbReference type="SAM" id="MobiDB-lite"/>
    </source>
</evidence>
<keyword evidence="2" id="KW-0812">Transmembrane</keyword>
<dbReference type="Proteomes" id="UP000004633">
    <property type="component" value="Unassembled WGS sequence"/>
</dbReference>
<evidence type="ECO:0000256" key="2">
    <source>
        <dbReference type="SAM" id="Phobius"/>
    </source>
</evidence>
<gene>
    <name evidence="3" type="ORF">HMPREF9555_01045</name>
</gene>
<dbReference type="EMBL" id="AECV01000016">
    <property type="protein sequence ID" value="EFW29817.1"/>
    <property type="molecule type" value="Genomic_DNA"/>
</dbReference>
<reference evidence="3 4" key="1">
    <citation type="submission" date="2010-08" db="EMBL/GenBank/DDBJ databases">
        <authorList>
            <person name="Weinstock G."/>
            <person name="Sodergren E."/>
            <person name="Clifton S."/>
            <person name="Fulton L."/>
            <person name="Fulton B."/>
            <person name="Courtney L."/>
            <person name="Fronick C."/>
            <person name="Harrison M."/>
            <person name="Strong C."/>
            <person name="Farmer C."/>
            <person name="Delahaunty K."/>
            <person name="Markovic C."/>
            <person name="Hall O."/>
            <person name="Minx P."/>
            <person name="Tomlinson C."/>
            <person name="Mitreva M."/>
            <person name="Hou S."/>
            <person name="Chen J."/>
            <person name="Wollam A."/>
            <person name="Pepin K.H."/>
            <person name="Johnson M."/>
            <person name="Bhonagiri V."/>
            <person name="Zhang X."/>
            <person name="Suruliraj S."/>
            <person name="Warren W."/>
            <person name="Chinwalla A."/>
            <person name="Mardis E.R."/>
            <person name="Wilson R.K."/>
        </authorList>
    </citation>
    <scope>NUCLEOTIDE SEQUENCE [LARGE SCALE GENOMIC DNA]</scope>
    <source>
        <strain evidence="3 4">F0399</strain>
    </source>
</reference>
<dbReference type="STRING" id="749551.HMPREF9555_01045"/>
<keyword evidence="2" id="KW-1133">Transmembrane helix</keyword>
<sequence>MDADRQERQKSICAARDWLSGAADAIAGEDDLAGDLKVMLAHAELSRLAAARRKRVRRVLRWLVPPLAAAAVWAVVSWSGAPPAERAQAVPTPPAAPPQEQRIETRAPVTVPVQTEQAAHTAAETAGAEQPAAAPSAPQEERVPNAAQPQKPQAPAPQTGSHETIPTRDMQRLMQVGGKILRE</sequence>
<evidence type="ECO:0000313" key="4">
    <source>
        <dbReference type="Proteomes" id="UP000004633"/>
    </source>
</evidence>
<dbReference type="HOGENOM" id="CLU_1488072_0_0_9"/>
<feature type="compositionally biased region" description="Low complexity" evidence="1">
    <location>
        <begin position="146"/>
        <end position="158"/>
    </location>
</feature>
<accession>E7N235</accession>
<keyword evidence="2" id="KW-0472">Membrane</keyword>
<feature type="region of interest" description="Disordered" evidence="1">
    <location>
        <begin position="84"/>
        <end position="183"/>
    </location>
</feature>
<proteinExistence type="predicted"/>
<keyword evidence="4" id="KW-1185">Reference proteome</keyword>
<name>E7N235_9FIRM</name>